<comment type="caution">
    <text evidence="2">The sequence shown here is derived from an EMBL/GenBank/DDBJ whole genome shotgun (WGS) entry which is preliminary data.</text>
</comment>
<organism evidence="2 3">
    <name type="scientific">Grifola frondosa</name>
    <name type="common">Maitake</name>
    <name type="synonym">Polyporus frondosus</name>
    <dbReference type="NCBI Taxonomy" id="5627"/>
    <lineage>
        <taxon>Eukaryota</taxon>
        <taxon>Fungi</taxon>
        <taxon>Dikarya</taxon>
        <taxon>Basidiomycota</taxon>
        <taxon>Agaricomycotina</taxon>
        <taxon>Agaricomycetes</taxon>
        <taxon>Polyporales</taxon>
        <taxon>Grifolaceae</taxon>
        <taxon>Grifola</taxon>
    </lineage>
</organism>
<keyword evidence="3" id="KW-1185">Reference proteome</keyword>
<feature type="domain" description="T6SS Phospholipase effector Tle1-like catalytic" evidence="1">
    <location>
        <begin position="36"/>
        <end position="76"/>
    </location>
</feature>
<dbReference type="SUPFAM" id="SSF48371">
    <property type="entry name" value="ARM repeat"/>
    <property type="match status" value="1"/>
</dbReference>
<sequence length="501" mass="57090">MNELEINVQWGVNDQVQPQIDGSFIDGDILEEKTSHIKTSPRIKEVWFSGTHSDIGGGSVNNSSLNLRHPSSLWMSYEAISLGLKLMPAHFDWRWHCGNGRTILPGQTIHASVAFCPRGYLPKAQLPSNTKNDWKDLIGKGKKYDMDWIVRWRGLLELDIFDATAASTLVSNLQNQFAHDRETAVWIHRLKIMAASWQGRKSLLSIPDAARRLLLSLRHKWAPAMQVAVLDTVISISFASELQGNEKCRMSSIRLGVVQSPGFSTCREGYDTKHFRTRFCVIVFELVFYLARNEKCCFVPNVTPVLHVLLLHQSLRIHTYCCKAIDCLTGDRHTRRLLVTSGFVDILFRLLKIGDKDVSAFCHSEFGILVAHSKSDGTSDEIFTPPFWTSLQAVLYAENSELIKRGFDLLCMFVKYEDFVYAAAKMARDTIDIPKFLRGYSSISKQDATILLEFWDRVIAYRLHPPSLRLRLQTMRENAHSAIKFCGQMIWSHVMNLGDHR</sequence>
<dbReference type="InterPro" id="IPR018712">
    <property type="entry name" value="Tle1-like_cat"/>
</dbReference>
<name>A0A1C7LVY4_GRIFR</name>
<evidence type="ECO:0000313" key="2">
    <source>
        <dbReference type="EMBL" id="OBZ68812.1"/>
    </source>
</evidence>
<protein>
    <recommendedName>
        <fullName evidence="1">T6SS Phospholipase effector Tle1-like catalytic domain-containing protein</fullName>
    </recommendedName>
</protein>
<dbReference type="InterPro" id="IPR011989">
    <property type="entry name" value="ARM-like"/>
</dbReference>
<dbReference type="STRING" id="5627.A0A1C7LVY4"/>
<reference evidence="2 3" key="1">
    <citation type="submission" date="2016-03" db="EMBL/GenBank/DDBJ databases">
        <title>Whole genome sequencing of Grifola frondosa 9006-11.</title>
        <authorList>
            <person name="Min B."/>
            <person name="Park H."/>
            <person name="Kim J.-G."/>
            <person name="Cho H."/>
            <person name="Oh Y.-L."/>
            <person name="Kong W.-S."/>
            <person name="Choi I.-G."/>
        </authorList>
    </citation>
    <scope>NUCLEOTIDE SEQUENCE [LARGE SCALE GENOMIC DNA]</scope>
    <source>
        <strain evidence="2 3">9006-11</strain>
    </source>
</reference>
<dbReference type="EMBL" id="LUGG01000019">
    <property type="protein sequence ID" value="OBZ68812.1"/>
    <property type="molecule type" value="Genomic_DNA"/>
</dbReference>
<accession>A0A1C7LVY4</accession>
<dbReference type="Pfam" id="PF09994">
    <property type="entry name" value="T6SS_Tle1-like_cat"/>
    <property type="match status" value="1"/>
</dbReference>
<dbReference type="InterPro" id="IPR016024">
    <property type="entry name" value="ARM-type_fold"/>
</dbReference>
<dbReference type="Proteomes" id="UP000092993">
    <property type="component" value="Unassembled WGS sequence"/>
</dbReference>
<dbReference type="AlphaFoldDB" id="A0A1C7LVY4"/>
<dbReference type="Gene3D" id="1.25.10.10">
    <property type="entry name" value="Leucine-rich Repeat Variant"/>
    <property type="match status" value="1"/>
</dbReference>
<evidence type="ECO:0000259" key="1">
    <source>
        <dbReference type="Pfam" id="PF09994"/>
    </source>
</evidence>
<proteinExistence type="predicted"/>
<gene>
    <name evidence="2" type="ORF">A0H81_10990</name>
</gene>
<dbReference type="OrthoDB" id="3029793at2759"/>
<evidence type="ECO:0000313" key="3">
    <source>
        <dbReference type="Proteomes" id="UP000092993"/>
    </source>
</evidence>